<reference evidence="7 8" key="1">
    <citation type="submission" date="2024-08" db="EMBL/GenBank/DDBJ databases">
        <title>Whole-genome sequencing of halo(alkali)philic microorganisms from hypersaline lakes.</title>
        <authorList>
            <person name="Sorokin D.Y."/>
            <person name="Merkel A.Y."/>
            <person name="Messina E."/>
            <person name="Yakimov M."/>
        </authorList>
    </citation>
    <scope>NUCLEOTIDE SEQUENCE [LARGE SCALE GENOMIC DNA]</scope>
    <source>
        <strain evidence="7 8">Cl-TMA</strain>
    </source>
</reference>
<keyword evidence="2" id="KW-0238">DNA-binding</keyword>
<feature type="coiled-coil region" evidence="4">
    <location>
        <begin position="118"/>
        <end position="145"/>
    </location>
</feature>
<dbReference type="SMART" id="SM00100">
    <property type="entry name" value="cNMP"/>
    <property type="match status" value="1"/>
</dbReference>
<keyword evidence="1" id="KW-0805">Transcription regulation</keyword>
<evidence type="ECO:0000256" key="3">
    <source>
        <dbReference type="ARBA" id="ARBA00023163"/>
    </source>
</evidence>
<dbReference type="InterPro" id="IPR012318">
    <property type="entry name" value="HTH_CRP"/>
</dbReference>
<dbReference type="PRINTS" id="PR00034">
    <property type="entry name" value="HTHCRP"/>
</dbReference>
<evidence type="ECO:0000313" key="8">
    <source>
        <dbReference type="Proteomes" id="UP001575181"/>
    </source>
</evidence>
<evidence type="ECO:0000256" key="2">
    <source>
        <dbReference type="ARBA" id="ARBA00023125"/>
    </source>
</evidence>
<organism evidence="7 8">
    <name type="scientific">Thiohalorhabdus methylotrophus</name>
    <dbReference type="NCBI Taxonomy" id="3242694"/>
    <lineage>
        <taxon>Bacteria</taxon>
        <taxon>Pseudomonadati</taxon>
        <taxon>Pseudomonadota</taxon>
        <taxon>Gammaproteobacteria</taxon>
        <taxon>Thiohalorhabdales</taxon>
        <taxon>Thiohalorhabdaceae</taxon>
        <taxon>Thiohalorhabdus</taxon>
    </lineage>
</organism>
<accession>A0ABV4TV02</accession>
<dbReference type="SUPFAM" id="SSF51206">
    <property type="entry name" value="cAMP-binding domain-like"/>
    <property type="match status" value="1"/>
</dbReference>
<dbReference type="PANTHER" id="PTHR24567">
    <property type="entry name" value="CRP FAMILY TRANSCRIPTIONAL REGULATORY PROTEIN"/>
    <property type="match status" value="1"/>
</dbReference>
<dbReference type="PANTHER" id="PTHR24567:SF74">
    <property type="entry name" value="HTH-TYPE TRANSCRIPTIONAL REGULATOR ARCR"/>
    <property type="match status" value="1"/>
</dbReference>
<dbReference type="InterPro" id="IPR036388">
    <property type="entry name" value="WH-like_DNA-bd_sf"/>
</dbReference>
<dbReference type="SUPFAM" id="SSF46785">
    <property type="entry name" value="Winged helix' DNA-binding domain"/>
    <property type="match status" value="1"/>
</dbReference>
<dbReference type="InterPro" id="IPR000595">
    <property type="entry name" value="cNMP-bd_dom"/>
</dbReference>
<evidence type="ECO:0000256" key="4">
    <source>
        <dbReference type="SAM" id="Coils"/>
    </source>
</evidence>
<dbReference type="InterPro" id="IPR036390">
    <property type="entry name" value="WH_DNA-bd_sf"/>
</dbReference>
<comment type="caution">
    <text evidence="7">The sequence shown here is derived from an EMBL/GenBank/DDBJ whole genome shotgun (WGS) entry which is preliminary data.</text>
</comment>
<gene>
    <name evidence="7" type="ORF">ACERLL_06085</name>
</gene>
<evidence type="ECO:0000256" key="1">
    <source>
        <dbReference type="ARBA" id="ARBA00023015"/>
    </source>
</evidence>
<dbReference type="InterPro" id="IPR050397">
    <property type="entry name" value="Env_Response_Regulators"/>
</dbReference>
<dbReference type="Pfam" id="PF00027">
    <property type="entry name" value="cNMP_binding"/>
    <property type="match status" value="1"/>
</dbReference>
<proteinExistence type="predicted"/>
<dbReference type="RefSeq" id="WP_373655178.1">
    <property type="nucleotide sequence ID" value="NZ_JBGUAW010000003.1"/>
</dbReference>
<dbReference type="Gene3D" id="2.60.120.10">
    <property type="entry name" value="Jelly Rolls"/>
    <property type="match status" value="1"/>
</dbReference>
<dbReference type="CDD" id="cd00038">
    <property type="entry name" value="CAP_ED"/>
    <property type="match status" value="1"/>
</dbReference>
<feature type="domain" description="Cyclic nucleotide-binding" evidence="5">
    <location>
        <begin position="11"/>
        <end position="131"/>
    </location>
</feature>
<dbReference type="EMBL" id="JBGUAW010000003">
    <property type="protein sequence ID" value="MFA9460395.1"/>
    <property type="molecule type" value="Genomic_DNA"/>
</dbReference>
<dbReference type="SMART" id="SM00419">
    <property type="entry name" value="HTH_CRP"/>
    <property type="match status" value="1"/>
</dbReference>
<dbReference type="Gene3D" id="1.10.10.10">
    <property type="entry name" value="Winged helix-like DNA-binding domain superfamily/Winged helix DNA-binding domain"/>
    <property type="match status" value="1"/>
</dbReference>
<dbReference type="PROSITE" id="PS51063">
    <property type="entry name" value="HTH_CRP_2"/>
    <property type="match status" value="1"/>
</dbReference>
<keyword evidence="8" id="KW-1185">Reference proteome</keyword>
<dbReference type="PROSITE" id="PS50042">
    <property type="entry name" value="CNMP_BINDING_3"/>
    <property type="match status" value="1"/>
</dbReference>
<dbReference type="InterPro" id="IPR018490">
    <property type="entry name" value="cNMP-bd_dom_sf"/>
</dbReference>
<dbReference type="InterPro" id="IPR014710">
    <property type="entry name" value="RmlC-like_jellyroll"/>
</dbReference>
<name>A0ABV4TV02_9GAMM</name>
<protein>
    <submittedName>
        <fullName evidence="7">Crp/Fnr family transcriptional regulator</fullName>
    </submittedName>
</protein>
<evidence type="ECO:0000259" key="6">
    <source>
        <dbReference type="PROSITE" id="PS51063"/>
    </source>
</evidence>
<feature type="domain" description="HTH crp-type" evidence="6">
    <location>
        <begin position="145"/>
        <end position="214"/>
    </location>
</feature>
<keyword evidence="3" id="KW-0804">Transcription</keyword>
<dbReference type="Proteomes" id="UP001575181">
    <property type="component" value="Unassembled WGS sequence"/>
</dbReference>
<dbReference type="PRINTS" id="PR00103">
    <property type="entry name" value="CAMPKINASE"/>
</dbReference>
<evidence type="ECO:0000313" key="7">
    <source>
        <dbReference type="EMBL" id="MFA9460395.1"/>
    </source>
</evidence>
<sequence>MTDALFAEVPLFAGLSSDKLEALERLSLSRTYERGAVIFRQGDPADGLYLIETGRVKLQLTQQDGEEVIVDLLGEGEYFGEMALIDAEPRSTGVVALQETAIRYLPKADFRHFLSRSNELAQSLLQGMTERLRNANRMIESLATLDVYGRVARTLMQYADQEEGRLVVSEPLTQQDIAHMVGASREMVNRVFQDLVRQGLIRREGRTIVLSGFSAEVA</sequence>
<keyword evidence="4" id="KW-0175">Coiled coil</keyword>
<evidence type="ECO:0000259" key="5">
    <source>
        <dbReference type="PROSITE" id="PS50042"/>
    </source>
</evidence>
<dbReference type="Pfam" id="PF13545">
    <property type="entry name" value="HTH_Crp_2"/>
    <property type="match status" value="1"/>
</dbReference>